<name>A0AAU8EWK8_9MICC</name>
<dbReference type="InterPro" id="IPR011545">
    <property type="entry name" value="DEAD/DEAH_box_helicase_dom"/>
</dbReference>
<dbReference type="Gene3D" id="3.40.50.300">
    <property type="entry name" value="P-loop containing nucleotide triphosphate hydrolases"/>
    <property type="match status" value="2"/>
</dbReference>
<dbReference type="GO" id="GO:0006139">
    <property type="term" value="P:nucleobase-containing compound metabolic process"/>
    <property type="evidence" value="ECO:0007669"/>
    <property type="project" value="InterPro"/>
</dbReference>
<evidence type="ECO:0000259" key="2">
    <source>
        <dbReference type="SMART" id="SM00491"/>
    </source>
</evidence>
<proteinExistence type="predicted"/>
<dbReference type="RefSeq" id="WP_353713653.1">
    <property type="nucleotide sequence ID" value="NZ_CP159280.1"/>
</dbReference>
<dbReference type="InterPro" id="IPR006555">
    <property type="entry name" value="ATP-dep_Helicase_C"/>
</dbReference>
<keyword evidence="3" id="KW-0378">Hydrolase</keyword>
<dbReference type="SMART" id="SM00491">
    <property type="entry name" value="HELICc2"/>
    <property type="match status" value="1"/>
</dbReference>
<keyword evidence="3" id="KW-0347">Helicase</keyword>
<dbReference type="GO" id="GO:0016818">
    <property type="term" value="F:hydrolase activity, acting on acid anhydrides, in phosphorus-containing anhydrides"/>
    <property type="evidence" value="ECO:0007669"/>
    <property type="project" value="InterPro"/>
</dbReference>
<geneLocation type="plasmid" evidence="3">
    <name>unnamed</name>
</geneLocation>
<dbReference type="Pfam" id="PF00270">
    <property type="entry name" value="DEAD"/>
    <property type="match status" value="1"/>
</dbReference>
<dbReference type="Pfam" id="PF13307">
    <property type="entry name" value="Helicase_C_2"/>
    <property type="match status" value="1"/>
</dbReference>
<dbReference type="SUPFAM" id="SSF52540">
    <property type="entry name" value="P-loop containing nucleoside triphosphate hydrolases"/>
    <property type="match status" value="1"/>
</dbReference>
<evidence type="ECO:0000259" key="1">
    <source>
        <dbReference type="SMART" id="SM00487"/>
    </source>
</evidence>
<keyword evidence="3" id="KW-0614">Plasmid</keyword>
<keyword evidence="3" id="KW-0067">ATP-binding</keyword>
<dbReference type="AlphaFoldDB" id="A0AAU8EWK8"/>
<dbReference type="InterPro" id="IPR014001">
    <property type="entry name" value="Helicase_ATP-bd"/>
</dbReference>
<evidence type="ECO:0000313" key="3">
    <source>
        <dbReference type="EMBL" id="XCH13973.1"/>
    </source>
</evidence>
<dbReference type="GO" id="GO:0005524">
    <property type="term" value="F:ATP binding"/>
    <property type="evidence" value="ECO:0007669"/>
    <property type="project" value="InterPro"/>
</dbReference>
<dbReference type="GO" id="GO:0004386">
    <property type="term" value="F:helicase activity"/>
    <property type="evidence" value="ECO:0007669"/>
    <property type="project" value="UniProtKB-KW"/>
</dbReference>
<dbReference type="EMBL" id="CP159280">
    <property type="protein sequence ID" value="XCH13973.1"/>
    <property type="molecule type" value="Genomic_DNA"/>
</dbReference>
<reference evidence="3" key="1">
    <citation type="submission" date="2024-06" db="EMBL/GenBank/DDBJ databases">
        <title>Biodegradation of dimethachlon by Arthrobacter sp. K5: mechanistic insights and ecological implications.</title>
        <authorList>
            <person name="Hu S."/>
            <person name="Lu P."/>
        </authorList>
    </citation>
    <scope>NUCLEOTIDE SEQUENCE</scope>
    <source>
        <strain evidence="3">K5</strain>
        <plasmid evidence="3">unnamed</plasmid>
    </source>
</reference>
<feature type="domain" description="Helicase ATP-binding" evidence="1">
    <location>
        <begin position="33"/>
        <end position="220"/>
    </location>
</feature>
<keyword evidence="3" id="KW-0547">Nucleotide-binding</keyword>
<sequence length="835" mass="89612">MAFDFGKLALGGELSSITDPEALFDALPNKEEGYGYLRSVQSDVLQAWRDRRDNRDLVIKTNTGGGKTIVGLLILQCSLNEGRGPAMYITADAHLAAQVRAEADALGLEVTDSPDDESFLFSQAILVVSVGVLINGKTRFGLEGSTTSRQPISVGTVVIDDAHAAVMELESKSTLRIPNTHVAFEKVMNLFIEDLEAQSNTTLMDIASGVHSAVLRIPFWSWRKKRNGVLDALHPHRKEKAFEWVWPLLAEELELCQAVVTSAGLEIKPQCPPIQKFPSFSEAQRRVYLTATLAEDSVLVTHFDADPASVADPVVPASATDLGDRLILAPISLNPRVEHEQVREMAAGLAEHHNVVVLVPSHAQAQEWDAVAKSTVSTMEEIGEQVRRLNDGHVGLVVIVNRYDGIDLPGDACRVLIIDGIPEAYTGMERREAAALRKSRAMTSRQVQRVEQGMGRGVRSRDDRCAVVILGAGLTRLLANADAASQLSPATRAQLNMSRSVAAGMKGANVQDIVSVIEQVVSGDQKFREASRGALKGIVYGAATIDPAATHLRRAYNAAVRGDSRAAAAHAQEAVTAAHVAGDARYGGWLSETLAGYTDAFDPVKAQAELDEGRNHNMAILRPLAGASFEPVEAATAQADACRDFLRENFTNGAELILGGQAILDNLTWNPNRTTEAEAAMADLAALLGIRSHQPEEEQGVGPDVLWALGNHTYAVIEAKTGSESDFIFKKDINQLGGSVNWCESNYGADAHIIPVMVHRKTTVERTGTPPAGTRIVNANGLKALKSAVVAFLLALGDDFGDAAKISILLEENGLTAGQIFAADSSYSESAGTQR</sequence>
<organism evidence="3">
    <name type="scientific">Arthrobacter sp. K5</name>
    <dbReference type="NCBI Taxonomy" id="2839623"/>
    <lineage>
        <taxon>Bacteria</taxon>
        <taxon>Bacillati</taxon>
        <taxon>Actinomycetota</taxon>
        <taxon>Actinomycetes</taxon>
        <taxon>Micrococcales</taxon>
        <taxon>Micrococcaceae</taxon>
        <taxon>Arthrobacter</taxon>
    </lineage>
</organism>
<accession>A0AAU8EWK8</accession>
<feature type="domain" description="ATP-dependent helicase C-terminal" evidence="2">
    <location>
        <begin position="369"/>
        <end position="476"/>
    </location>
</feature>
<protein>
    <submittedName>
        <fullName evidence="3">Helicase C-terminal domain-containing protein</fullName>
    </submittedName>
</protein>
<gene>
    <name evidence="3" type="ORF">ABRP34_23005</name>
</gene>
<dbReference type="SMART" id="SM00487">
    <property type="entry name" value="DEXDc"/>
    <property type="match status" value="1"/>
</dbReference>
<dbReference type="InterPro" id="IPR027417">
    <property type="entry name" value="P-loop_NTPase"/>
</dbReference>
<dbReference type="GO" id="GO:0003676">
    <property type="term" value="F:nucleic acid binding"/>
    <property type="evidence" value="ECO:0007669"/>
    <property type="project" value="InterPro"/>
</dbReference>